<sequence length="69" mass="8000">MQFQPYSSLKIVHDQRIQEALERHRPDAGHTAPKPEWHQVFGKLFARFHHQPDCQPTGSLALARKPQTC</sequence>
<dbReference type="EMBL" id="BNJG01000002">
    <property type="protein sequence ID" value="GHO57177.1"/>
    <property type="molecule type" value="Genomic_DNA"/>
</dbReference>
<evidence type="ECO:0000313" key="1">
    <source>
        <dbReference type="EMBL" id="GHO57177.1"/>
    </source>
</evidence>
<proteinExistence type="predicted"/>
<protein>
    <submittedName>
        <fullName evidence="1">Uncharacterized protein</fullName>
    </submittedName>
</protein>
<dbReference type="Proteomes" id="UP000654345">
    <property type="component" value="Unassembled WGS sequence"/>
</dbReference>
<evidence type="ECO:0000313" key="2">
    <source>
        <dbReference type="Proteomes" id="UP000654345"/>
    </source>
</evidence>
<reference evidence="1 2" key="1">
    <citation type="journal article" date="2021" name="Int. J. Syst. Evol. Microbiol.">
        <title>Reticulibacter mediterranei gen. nov., sp. nov., within the new family Reticulibacteraceae fam. nov., and Ktedonospora formicarum gen. nov., sp. nov., Ktedonobacter robiniae sp. nov., Dictyobacter formicarum sp. nov. and Dictyobacter arantiisoli sp. nov., belonging to the class Ktedonobacteria.</title>
        <authorList>
            <person name="Yabe S."/>
            <person name="Zheng Y."/>
            <person name="Wang C.M."/>
            <person name="Sakai Y."/>
            <person name="Abe K."/>
            <person name="Yokota A."/>
            <person name="Donadio S."/>
            <person name="Cavaletti L."/>
            <person name="Monciardini P."/>
        </authorList>
    </citation>
    <scope>NUCLEOTIDE SEQUENCE [LARGE SCALE GENOMIC DNA]</scope>
    <source>
        <strain evidence="1 2">SOSP1-30</strain>
    </source>
</reference>
<name>A0ABQ3UXT0_9CHLR</name>
<dbReference type="RefSeq" id="WP_201373599.1">
    <property type="nucleotide sequence ID" value="NZ_BNJG01000002.1"/>
</dbReference>
<keyword evidence="2" id="KW-1185">Reference proteome</keyword>
<gene>
    <name evidence="1" type="ORF">KSB_56520</name>
</gene>
<accession>A0ABQ3UXT0</accession>
<organism evidence="1 2">
    <name type="scientific">Ktedonobacter robiniae</name>
    <dbReference type="NCBI Taxonomy" id="2778365"/>
    <lineage>
        <taxon>Bacteria</taxon>
        <taxon>Bacillati</taxon>
        <taxon>Chloroflexota</taxon>
        <taxon>Ktedonobacteria</taxon>
        <taxon>Ktedonobacterales</taxon>
        <taxon>Ktedonobacteraceae</taxon>
        <taxon>Ktedonobacter</taxon>
    </lineage>
</organism>
<comment type="caution">
    <text evidence="1">The sequence shown here is derived from an EMBL/GenBank/DDBJ whole genome shotgun (WGS) entry which is preliminary data.</text>
</comment>